<feature type="domain" description="SHSP" evidence="4">
    <location>
        <begin position="1"/>
        <end position="100"/>
    </location>
</feature>
<organism evidence="5 6">
    <name type="scientific">Neocallimastix californiae</name>
    <dbReference type="NCBI Taxonomy" id="1754190"/>
    <lineage>
        <taxon>Eukaryota</taxon>
        <taxon>Fungi</taxon>
        <taxon>Fungi incertae sedis</taxon>
        <taxon>Chytridiomycota</taxon>
        <taxon>Chytridiomycota incertae sedis</taxon>
        <taxon>Neocallimastigomycetes</taxon>
        <taxon>Neocallimastigales</taxon>
        <taxon>Neocallimastigaceae</taxon>
        <taxon>Neocallimastix</taxon>
    </lineage>
</organism>
<feature type="non-terminal residue" evidence="5">
    <location>
        <position position="1"/>
    </location>
</feature>
<reference evidence="5 6" key="1">
    <citation type="submission" date="2016-08" db="EMBL/GenBank/DDBJ databases">
        <title>A Parts List for Fungal Cellulosomes Revealed by Comparative Genomics.</title>
        <authorList>
            <consortium name="DOE Joint Genome Institute"/>
            <person name="Haitjema C.H."/>
            <person name="Gilmore S.P."/>
            <person name="Henske J.K."/>
            <person name="Solomon K.V."/>
            <person name="De Groot R."/>
            <person name="Kuo A."/>
            <person name="Mondo S.J."/>
            <person name="Salamov A.A."/>
            <person name="Labutti K."/>
            <person name="Zhao Z."/>
            <person name="Chiniquy J."/>
            <person name="Barry K."/>
            <person name="Brewer H.M."/>
            <person name="Purvine S.O."/>
            <person name="Wright A.T."/>
            <person name="Boxma B."/>
            <person name="Van Alen T."/>
            <person name="Hackstein J.H."/>
            <person name="Baker S.E."/>
            <person name="Grigoriev I.V."/>
            <person name="O'Malley M.A."/>
        </authorList>
    </citation>
    <scope>NUCLEOTIDE SEQUENCE [LARGE SCALE GENOMIC DNA]</scope>
    <source>
        <strain evidence="5 6">G1</strain>
    </source>
</reference>
<dbReference type="PANTHER" id="PTHR11527">
    <property type="entry name" value="HEAT-SHOCK PROTEIN 20 FAMILY MEMBER"/>
    <property type="match status" value="1"/>
</dbReference>
<dbReference type="InterPro" id="IPR008978">
    <property type="entry name" value="HSP20-like_chaperone"/>
</dbReference>
<dbReference type="InterPro" id="IPR002068">
    <property type="entry name" value="A-crystallin/Hsp20_dom"/>
</dbReference>
<evidence type="ECO:0000313" key="5">
    <source>
        <dbReference type="EMBL" id="ORY30286.1"/>
    </source>
</evidence>
<accession>A0A1Y2B6H7</accession>
<evidence type="ECO:0000259" key="4">
    <source>
        <dbReference type="PROSITE" id="PS01031"/>
    </source>
</evidence>
<sequence length="100" mass="11691">NRTKIFKPRMDITEETDHYIIHADLPGLTKDNVRMELTDNGILTISENKLNDKYSRNAYYKRIERSFGQFKRSFTLPDDIDSSNIEAKMENGVLIIKLPK</sequence>
<name>A0A1Y2B6H7_9FUNG</name>
<feature type="non-terminal residue" evidence="5">
    <location>
        <position position="100"/>
    </location>
</feature>
<proteinExistence type="inferred from homology"/>
<dbReference type="OrthoDB" id="1431247at2759"/>
<dbReference type="InterPro" id="IPR031107">
    <property type="entry name" value="Small_HSP"/>
</dbReference>
<comment type="caution">
    <text evidence="5">The sequence shown here is derived from an EMBL/GenBank/DDBJ whole genome shotgun (WGS) entry which is preliminary data.</text>
</comment>
<evidence type="ECO:0000313" key="6">
    <source>
        <dbReference type="Proteomes" id="UP000193920"/>
    </source>
</evidence>
<gene>
    <name evidence="5" type="ORF">LY90DRAFT_307009</name>
</gene>
<dbReference type="SUPFAM" id="SSF49764">
    <property type="entry name" value="HSP20-like chaperones"/>
    <property type="match status" value="1"/>
</dbReference>
<dbReference type="Gene3D" id="2.60.40.790">
    <property type="match status" value="1"/>
</dbReference>
<dbReference type="Pfam" id="PF00011">
    <property type="entry name" value="HSP20"/>
    <property type="match status" value="1"/>
</dbReference>
<dbReference type="CDD" id="cd06464">
    <property type="entry name" value="ACD_sHsps-like"/>
    <property type="match status" value="1"/>
</dbReference>
<protein>
    <submittedName>
        <fullName evidence="5">HSP20-like chaperone</fullName>
    </submittedName>
</protein>
<dbReference type="AlphaFoldDB" id="A0A1Y2B6H7"/>
<dbReference type="Proteomes" id="UP000193920">
    <property type="component" value="Unassembled WGS sequence"/>
</dbReference>
<evidence type="ECO:0000256" key="3">
    <source>
        <dbReference type="RuleBase" id="RU003616"/>
    </source>
</evidence>
<keyword evidence="1" id="KW-0346">Stress response</keyword>
<evidence type="ECO:0000256" key="1">
    <source>
        <dbReference type="ARBA" id="ARBA00023016"/>
    </source>
</evidence>
<dbReference type="EMBL" id="MCOG01000175">
    <property type="protein sequence ID" value="ORY30286.1"/>
    <property type="molecule type" value="Genomic_DNA"/>
</dbReference>
<comment type="similarity">
    <text evidence="2 3">Belongs to the small heat shock protein (HSP20) family.</text>
</comment>
<keyword evidence="6" id="KW-1185">Reference proteome</keyword>
<dbReference type="PROSITE" id="PS01031">
    <property type="entry name" value="SHSP"/>
    <property type="match status" value="1"/>
</dbReference>
<evidence type="ECO:0000256" key="2">
    <source>
        <dbReference type="PROSITE-ProRule" id="PRU00285"/>
    </source>
</evidence>